<feature type="chain" id="PRO_5046822856" evidence="2">
    <location>
        <begin position="26"/>
        <end position="234"/>
    </location>
</feature>
<dbReference type="Proteomes" id="UP001218246">
    <property type="component" value="Unassembled WGS sequence"/>
</dbReference>
<feature type="compositionally biased region" description="Basic and acidic residues" evidence="1">
    <location>
        <begin position="181"/>
        <end position="192"/>
    </location>
</feature>
<keyword evidence="4" id="KW-1185">Reference proteome</keyword>
<protein>
    <submittedName>
        <fullName evidence="3">DUF4047 domain-containing protein</fullName>
    </submittedName>
</protein>
<evidence type="ECO:0000313" key="3">
    <source>
        <dbReference type="EMBL" id="MDG5753814.1"/>
    </source>
</evidence>
<evidence type="ECO:0000313" key="4">
    <source>
        <dbReference type="Proteomes" id="UP001218246"/>
    </source>
</evidence>
<keyword evidence="2" id="KW-0732">Signal</keyword>
<name>A0ABT6H518_9BACI</name>
<proteinExistence type="predicted"/>
<dbReference type="EMBL" id="JARULN010000004">
    <property type="protein sequence ID" value="MDG5753814.1"/>
    <property type="molecule type" value="Genomic_DNA"/>
</dbReference>
<feature type="signal peptide" evidence="2">
    <location>
        <begin position="1"/>
        <end position="25"/>
    </location>
</feature>
<evidence type="ECO:0000256" key="1">
    <source>
        <dbReference type="SAM" id="MobiDB-lite"/>
    </source>
</evidence>
<accession>A0ABT6H518</accession>
<dbReference type="RefSeq" id="WP_164464153.1">
    <property type="nucleotide sequence ID" value="NZ_JARRRY010000009.1"/>
</dbReference>
<sequence>MSKTPSRVGAKATMLVCMFSLTCYAGSTVVSDTAAFFTSVEERAGKMTSAFVFPETMEALVKEVHSLGDVTLTDYNSMLATPTEGTLAEVEMKLKEVIQKQKMIAANQITLRKKLEEAEDYFERAKQEPQVIDSRDRIVKVIDYVKPAYVEIRRVHNDVKAKVDIKKMQALRNKLEKRIKELKEKPKPRQEEQIQSNNTENSKELEGSKLKAQPISSSDALQEGSASKAEGETQ</sequence>
<reference evidence="3 4" key="1">
    <citation type="submission" date="2023-04" db="EMBL/GenBank/DDBJ databases">
        <title>Ectobacillus antri isolated from activated sludge.</title>
        <authorList>
            <person name="Yan P."/>
            <person name="Liu X."/>
        </authorList>
    </citation>
    <scope>NUCLEOTIDE SEQUENCE [LARGE SCALE GENOMIC DNA]</scope>
    <source>
        <strain evidence="3 4">C18H</strain>
    </source>
</reference>
<evidence type="ECO:0000256" key="2">
    <source>
        <dbReference type="SAM" id="SignalP"/>
    </source>
</evidence>
<gene>
    <name evidence="3" type="ORF">P6P90_07485</name>
</gene>
<comment type="caution">
    <text evidence="3">The sequence shown here is derived from an EMBL/GenBank/DDBJ whole genome shotgun (WGS) entry which is preliminary data.</text>
</comment>
<feature type="region of interest" description="Disordered" evidence="1">
    <location>
        <begin position="181"/>
        <end position="234"/>
    </location>
</feature>
<organism evidence="3 4">
    <name type="scientific">Ectobacillus antri</name>
    <dbReference type="NCBI Taxonomy" id="2486280"/>
    <lineage>
        <taxon>Bacteria</taxon>
        <taxon>Bacillati</taxon>
        <taxon>Bacillota</taxon>
        <taxon>Bacilli</taxon>
        <taxon>Bacillales</taxon>
        <taxon>Bacillaceae</taxon>
        <taxon>Ectobacillus</taxon>
    </lineage>
</organism>